<dbReference type="Proteomes" id="UP001497444">
    <property type="component" value="Chromosome 15"/>
</dbReference>
<evidence type="ECO:0000313" key="1">
    <source>
        <dbReference type="EMBL" id="CAK9262881.1"/>
    </source>
</evidence>
<proteinExistence type="predicted"/>
<gene>
    <name evidence="1" type="ORF">CSSPJE1EN1_LOCUS8359</name>
</gene>
<evidence type="ECO:0000313" key="2">
    <source>
        <dbReference type="Proteomes" id="UP001497444"/>
    </source>
</evidence>
<accession>A0ABP0W7W7</accession>
<sequence>MERTLLESSKTALDKGKLEDAVTYGTKALAKLVAICGPYHCMTAEIGPSNPNTAATYINIAMMEEGFGNTAASYHAIAIALSLMEAYSLSVQHEQNHTANLAS</sequence>
<organism evidence="1 2">
    <name type="scientific">Sphagnum jensenii</name>
    <dbReference type="NCBI Taxonomy" id="128206"/>
    <lineage>
        <taxon>Eukaryota</taxon>
        <taxon>Viridiplantae</taxon>
        <taxon>Streptophyta</taxon>
        <taxon>Embryophyta</taxon>
        <taxon>Bryophyta</taxon>
        <taxon>Sphagnophytina</taxon>
        <taxon>Sphagnopsida</taxon>
        <taxon>Sphagnales</taxon>
        <taxon>Sphagnaceae</taxon>
        <taxon>Sphagnum</taxon>
    </lineage>
</organism>
<dbReference type="PANTHER" id="PTHR12601">
    <property type="entry name" value="EUKARYOTIC TRANSLATION INITIATION FACTOR 3 SUBUNIT EIF-3"/>
    <property type="match status" value="1"/>
</dbReference>
<protein>
    <submittedName>
        <fullName evidence="1">Uncharacterized protein</fullName>
    </submittedName>
</protein>
<dbReference type="InterPro" id="IPR027523">
    <property type="entry name" value="CLU_prot"/>
</dbReference>
<name>A0ABP0W7W7_9BRYO</name>
<reference evidence="1" key="1">
    <citation type="submission" date="2024-02" db="EMBL/GenBank/DDBJ databases">
        <authorList>
            <consortium name="ELIXIR-Norway"/>
            <consortium name="Elixir Norway"/>
        </authorList>
    </citation>
    <scope>NUCLEOTIDE SEQUENCE</scope>
</reference>
<dbReference type="EMBL" id="OZ020110">
    <property type="protein sequence ID" value="CAK9262881.1"/>
    <property type="molecule type" value="Genomic_DNA"/>
</dbReference>
<keyword evidence="2" id="KW-1185">Reference proteome</keyword>
<dbReference type="PANTHER" id="PTHR12601:SF17">
    <property type="entry name" value="PROTEIN REDUCED CHLOROPLAST COVERAGE 1"/>
    <property type="match status" value="1"/>
</dbReference>